<reference evidence="6" key="1">
    <citation type="journal article" date="2021" name="Sci. Adv.">
        <title>The American lobster genome reveals insights on longevity, neural, and immune adaptations.</title>
        <authorList>
            <person name="Polinski J.M."/>
            <person name="Zimin A.V."/>
            <person name="Clark K.F."/>
            <person name="Kohn A.B."/>
            <person name="Sadowski N."/>
            <person name="Timp W."/>
            <person name="Ptitsyn A."/>
            <person name="Khanna P."/>
            <person name="Romanova D.Y."/>
            <person name="Williams P."/>
            <person name="Greenwood S.J."/>
            <person name="Moroz L.L."/>
            <person name="Walt D.R."/>
            <person name="Bodnar A.G."/>
        </authorList>
    </citation>
    <scope>NUCLEOTIDE SEQUENCE</scope>
    <source>
        <strain evidence="6">GMGI-L3</strain>
    </source>
</reference>
<keyword evidence="2" id="KW-0539">Nucleus</keyword>
<feature type="domain" description="RRP12 HEAT" evidence="4">
    <location>
        <begin position="429"/>
        <end position="696"/>
    </location>
</feature>
<feature type="compositionally biased region" description="Acidic residues" evidence="3">
    <location>
        <begin position="1094"/>
        <end position="1104"/>
    </location>
</feature>
<organism evidence="6 7">
    <name type="scientific">Homarus americanus</name>
    <name type="common">American lobster</name>
    <dbReference type="NCBI Taxonomy" id="6706"/>
    <lineage>
        <taxon>Eukaryota</taxon>
        <taxon>Metazoa</taxon>
        <taxon>Ecdysozoa</taxon>
        <taxon>Arthropoda</taxon>
        <taxon>Crustacea</taxon>
        <taxon>Multicrustacea</taxon>
        <taxon>Malacostraca</taxon>
        <taxon>Eumalacostraca</taxon>
        <taxon>Eucarida</taxon>
        <taxon>Decapoda</taxon>
        <taxon>Pleocyemata</taxon>
        <taxon>Astacidea</taxon>
        <taxon>Nephropoidea</taxon>
        <taxon>Nephropidae</taxon>
        <taxon>Homarus</taxon>
    </lineage>
</organism>
<dbReference type="InterPro" id="IPR057860">
    <property type="entry name" value="HEAT_RRP12_N"/>
</dbReference>
<gene>
    <name evidence="6" type="primary">RRP12-L</name>
    <name evidence="6" type="ORF">Hamer_G021483</name>
</gene>
<feature type="compositionally biased region" description="Basic and acidic residues" evidence="3">
    <location>
        <begin position="1158"/>
        <end position="1169"/>
    </location>
</feature>
<feature type="compositionally biased region" description="Basic residues" evidence="3">
    <location>
        <begin position="1"/>
        <end position="15"/>
    </location>
</feature>
<dbReference type="Proteomes" id="UP000747542">
    <property type="component" value="Unassembled WGS sequence"/>
</dbReference>
<evidence type="ECO:0000256" key="2">
    <source>
        <dbReference type="ARBA" id="ARBA00023242"/>
    </source>
</evidence>
<protein>
    <submittedName>
        <fullName evidence="6">RRP12-like protein-like</fullName>
    </submittedName>
</protein>
<feature type="region of interest" description="Disordered" evidence="3">
    <location>
        <begin position="1246"/>
        <end position="1277"/>
    </location>
</feature>
<sequence length="1329" mass="148033">MKLKRISGKGKKWKKGQSCVSNADNTKHRESARGCFFQKVQGESYLTKGALAEHDAALGNIQQQMEDLCVDGEDLRSAGKTFNTFATNFTSCTIPAFDKFFRNFSTTSELHTRMLAIHAASQEYMKEAGMPETSTSYYCSLMISLEGISDSEDDVAATLSLMVKVIRRVSVEVLRVKYGEFAKALDTALTLYQSSINVTLITNAIGSLSVLLRAQERVQWTYPYTMELLHKILLFTSHEKPKIRKTAQYNISAILKGSSFMVDKDVPKCSHPAAGAVAEFCVSQLRDSSEMGNAKTTLHFLVFLRQVIMAFPKKQLKSVCECVLSIMQLGKSLTNTCAMQAFYSLFVSEPSPAVFPADTNSALICALTTEGAGLSHHSVAIIPGINDPQPASAWMTVLTVAHINLFKLNEELGMKYIASWFEQLVPYWQSDHDEVQTKVFESFEALIQECVGNCSKEYLASDQGQIAAIFRVVEGGLSFQFQSAWGHVFKCISVCFTVIGPNFPAMMEPCLKNLTELMENPHLPHRAYLEQAIGAAVRALGPKSLMAVVPLQVTGNVTEDEKRFWVLPILKKYVKNTQLCYFEDYFVHLAGKCFVLLDSLKEKGQEDSLLAKTYQTVERQVWAMLPSFCDKATDVDQSLSNEKFARILCDHIKFRDDTRTVVMEALRNMINDNIEHPGKLAIYSKNYIPALFNVYLTPPKDKGSKDSGEPTMSAGQRQAAHYTIKTYLQIVPIPKCNEFLGLIMTKYNDENDSFKKQAFLDLARAFLPYLDSNLLQRLYEKVSPLVRSAKDHREQKAAYRLLEELLGVGTEGGQDFIMKNLEGLSELLLKSLASAAPSSRAPRLRSVRQVLLQLKTDMEEESRDAFLNQVVGECVMCCGKKMSVATRKAAFLLLSEVGATIQKHRGCSGEDTVRHCLKLLMAGLVGSPVLAANSVLAITALTYQYRDIISDDMIELLVQNMCVQLMASSREIVGSCLSFIKSSFIIFPVPVMSSYVDTIVKALCNMVPDCQRRFRLKTRDILDRLMRKFGADRIAALVPRGNTALQKRIRNLRKIAARKQRERDARKQSEDVSDDEDFTSRALPASLDEILAEIDTDNEEDEEEGATKSKGKGKGRGKQEGKKKKKITWIKEDTENIVDLLDASAGQALVSKRPTLKAARDRGASKEDGSTSGFQVDKGTGKFIIKEDNSKEKKDSVSKMDFMEDIDEFLGMKAGAQGGKIKNRKRTFSGGSSEQVEPPVKVATVTTGKDGKKKVSKKAHDYGSEFRSKKAGGDMMKKGKVSPYAYVQFSKDRLNKRKKAKYEGQFTSLVKGARKGVAKGSKKKGRNKK</sequence>
<dbReference type="PANTHER" id="PTHR48287">
    <property type="entry name" value="ARM REPEAT SUPERFAMILY PROTEIN"/>
    <property type="match status" value="1"/>
</dbReference>
<feature type="domain" description="RRP12 N-terminal HEAT" evidence="5">
    <location>
        <begin position="106"/>
        <end position="347"/>
    </location>
</feature>
<comment type="caution">
    <text evidence="6">The sequence shown here is derived from an EMBL/GenBank/DDBJ whole genome shotgun (WGS) entry which is preliminary data.</text>
</comment>
<feature type="region of interest" description="Disordered" evidence="3">
    <location>
        <begin position="1"/>
        <end position="25"/>
    </location>
</feature>
<feature type="compositionally biased region" description="Basic and acidic residues" evidence="3">
    <location>
        <begin position="1258"/>
        <end position="1277"/>
    </location>
</feature>
<feature type="compositionally biased region" description="Basic and acidic residues" evidence="3">
    <location>
        <begin position="1184"/>
        <end position="1197"/>
    </location>
</feature>
<feature type="region of interest" description="Disordered" evidence="3">
    <location>
        <begin position="1056"/>
        <end position="1078"/>
    </location>
</feature>
<dbReference type="PANTHER" id="PTHR48287:SF1">
    <property type="entry name" value="ARM REPEAT SUPERFAMILY PROTEIN"/>
    <property type="match status" value="1"/>
</dbReference>
<dbReference type="EMBL" id="JAHLQT010024416">
    <property type="protein sequence ID" value="KAG7165273.1"/>
    <property type="molecule type" value="Genomic_DNA"/>
</dbReference>
<proteinExistence type="predicted"/>
<keyword evidence="7" id="KW-1185">Reference proteome</keyword>
<feature type="region of interest" description="Disordered" evidence="3">
    <location>
        <begin position="1154"/>
        <end position="1197"/>
    </location>
</feature>
<evidence type="ECO:0000256" key="1">
    <source>
        <dbReference type="ARBA" id="ARBA00004123"/>
    </source>
</evidence>
<feature type="region of interest" description="Disordered" evidence="3">
    <location>
        <begin position="1220"/>
        <end position="1239"/>
    </location>
</feature>
<evidence type="ECO:0000313" key="7">
    <source>
        <dbReference type="Proteomes" id="UP000747542"/>
    </source>
</evidence>
<evidence type="ECO:0000313" key="6">
    <source>
        <dbReference type="EMBL" id="KAG7165273.1"/>
    </source>
</evidence>
<feature type="compositionally biased region" description="Basic and acidic residues" evidence="3">
    <location>
        <begin position="1059"/>
        <end position="1070"/>
    </location>
</feature>
<name>A0A8J5K0K3_HOMAM</name>
<dbReference type="OrthoDB" id="2192888at2759"/>
<dbReference type="Pfam" id="PF25772">
    <property type="entry name" value="HEAT_RRP12_N"/>
    <property type="match status" value="1"/>
</dbReference>
<dbReference type="InterPro" id="IPR052087">
    <property type="entry name" value="RRP12"/>
</dbReference>
<dbReference type="Pfam" id="PF08161">
    <property type="entry name" value="RRP12_HEAT"/>
    <property type="match status" value="1"/>
</dbReference>
<evidence type="ECO:0000259" key="4">
    <source>
        <dbReference type="Pfam" id="PF08161"/>
    </source>
</evidence>
<feature type="compositionally biased region" description="Basic residues" evidence="3">
    <location>
        <begin position="1109"/>
        <end position="1126"/>
    </location>
</feature>
<comment type="subcellular location">
    <subcellularLocation>
        <location evidence="1">Nucleus</location>
    </subcellularLocation>
</comment>
<evidence type="ECO:0000259" key="5">
    <source>
        <dbReference type="Pfam" id="PF25772"/>
    </source>
</evidence>
<dbReference type="InterPro" id="IPR012978">
    <property type="entry name" value="HEAT_RRP12"/>
</dbReference>
<feature type="region of interest" description="Disordered" evidence="3">
    <location>
        <begin position="1094"/>
        <end position="1126"/>
    </location>
</feature>
<accession>A0A8J5K0K3</accession>
<dbReference type="GO" id="GO:0005634">
    <property type="term" value="C:nucleus"/>
    <property type="evidence" value="ECO:0007669"/>
    <property type="project" value="UniProtKB-SubCell"/>
</dbReference>
<evidence type="ECO:0000256" key="3">
    <source>
        <dbReference type="SAM" id="MobiDB-lite"/>
    </source>
</evidence>